<evidence type="ECO:0008006" key="5">
    <source>
        <dbReference type="Google" id="ProtNLM"/>
    </source>
</evidence>
<organism evidence="3 4">
    <name type="scientific">Acaromyces ingoldii</name>
    <dbReference type="NCBI Taxonomy" id="215250"/>
    <lineage>
        <taxon>Eukaryota</taxon>
        <taxon>Fungi</taxon>
        <taxon>Dikarya</taxon>
        <taxon>Basidiomycota</taxon>
        <taxon>Ustilaginomycotina</taxon>
        <taxon>Exobasidiomycetes</taxon>
        <taxon>Exobasidiales</taxon>
        <taxon>Cryptobasidiaceae</taxon>
        <taxon>Acaromyces</taxon>
    </lineage>
</organism>
<protein>
    <recommendedName>
        <fullName evidence="5">G-protein coupled receptors family 1 profile domain-containing protein</fullName>
    </recommendedName>
</protein>
<feature type="transmembrane region" description="Helical" evidence="2">
    <location>
        <begin position="12"/>
        <end position="37"/>
    </location>
</feature>
<dbReference type="AlphaFoldDB" id="A0A316YA02"/>
<feature type="transmembrane region" description="Helical" evidence="2">
    <location>
        <begin position="208"/>
        <end position="231"/>
    </location>
</feature>
<dbReference type="Proteomes" id="UP000245768">
    <property type="component" value="Unassembled WGS sequence"/>
</dbReference>
<feature type="transmembrane region" description="Helical" evidence="2">
    <location>
        <begin position="117"/>
        <end position="139"/>
    </location>
</feature>
<keyword evidence="2" id="KW-0472">Membrane</keyword>
<evidence type="ECO:0000256" key="1">
    <source>
        <dbReference type="SAM" id="MobiDB-lite"/>
    </source>
</evidence>
<sequence>MASMEIDVAYELYIVKVTSFMFAGCITLIVWEYLLHLPAEISIHRERKYGAAVVCLLIVRYSTLAAVAAALPFVYGNPPSCAAAAYTIEVCFWIMQTSVQAIFYLRTCAMCRWENGVRLGLGLAAVASSACWLAAIFALDARDDILDIPYGGKCFQGQSLKVFHVMGYLASCGFDFIVLVITLAKVWQLSGNSFPYLGDPEHRISAYVLWQTVAYFFPVFCANFSAILLSLVPHDFATRSVPVGYTFAVSSVAAARMVFQMRESLGVGRVARLAPLSRPNSEAPSKASEGVPLTPATLNGGWRLDGAAVQQPDKTFSPNVYASA</sequence>
<evidence type="ECO:0000313" key="3">
    <source>
        <dbReference type="EMBL" id="PWN86527.1"/>
    </source>
</evidence>
<dbReference type="GeneID" id="37046230"/>
<name>A0A316YA02_9BASI</name>
<dbReference type="OrthoDB" id="3197626at2759"/>
<evidence type="ECO:0000313" key="4">
    <source>
        <dbReference type="Proteomes" id="UP000245768"/>
    </source>
</evidence>
<evidence type="ECO:0000256" key="2">
    <source>
        <dbReference type="SAM" id="Phobius"/>
    </source>
</evidence>
<feature type="transmembrane region" description="Helical" evidence="2">
    <location>
        <begin position="243"/>
        <end position="259"/>
    </location>
</feature>
<reference evidence="3 4" key="1">
    <citation type="journal article" date="2018" name="Mol. Biol. Evol.">
        <title>Broad Genomic Sampling Reveals a Smut Pathogenic Ancestry of the Fungal Clade Ustilaginomycotina.</title>
        <authorList>
            <person name="Kijpornyongpan T."/>
            <person name="Mondo S.J."/>
            <person name="Barry K."/>
            <person name="Sandor L."/>
            <person name="Lee J."/>
            <person name="Lipzen A."/>
            <person name="Pangilinan J."/>
            <person name="LaButti K."/>
            <person name="Hainaut M."/>
            <person name="Henrissat B."/>
            <person name="Grigoriev I.V."/>
            <person name="Spatafora J.W."/>
            <person name="Aime M.C."/>
        </authorList>
    </citation>
    <scope>NUCLEOTIDE SEQUENCE [LARGE SCALE GENOMIC DNA]</scope>
    <source>
        <strain evidence="3 4">MCA 4198</strain>
    </source>
</reference>
<dbReference type="EMBL" id="KZ819644">
    <property type="protein sequence ID" value="PWN86527.1"/>
    <property type="molecule type" value="Genomic_DNA"/>
</dbReference>
<keyword evidence="2" id="KW-0812">Transmembrane</keyword>
<dbReference type="InParanoid" id="A0A316YA02"/>
<feature type="transmembrane region" description="Helical" evidence="2">
    <location>
        <begin position="49"/>
        <end position="71"/>
    </location>
</feature>
<keyword evidence="4" id="KW-1185">Reference proteome</keyword>
<dbReference type="RefSeq" id="XP_025373725.1">
    <property type="nucleotide sequence ID" value="XM_025524314.1"/>
</dbReference>
<keyword evidence="2" id="KW-1133">Transmembrane helix</keyword>
<feature type="transmembrane region" description="Helical" evidence="2">
    <location>
        <begin position="165"/>
        <end position="187"/>
    </location>
</feature>
<feature type="region of interest" description="Disordered" evidence="1">
    <location>
        <begin position="277"/>
        <end position="299"/>
    </location>
</feature>
<feature type="transmembrane region" description="Helical" evidence="2">
    <location>
        <begin position="83"/>
        <end position="105"/>
    </location>
</feature>
<gene>
    <name evidence="3" type="ORF">FA10DRAFT_289581</name>
</gene>
<proteinExistence type="predicted"/>
<accession>A0A316YA02</accession>